<dbReference type="InterPro" id="IPR050490">
    <property type="entry name" value="Bact_solute-bd_prot1"/>
</dbReference>
<dbReference type="SUPFAM" id="SSF53850">
    <property type="entry name" value="Periplasmic binding protein-like II"/>
    <property type="match status" value="1"/>
</dbReference>
<accession>A1WK64</accession>
<gene>
    <name evidence="7" type="ordered locus">Veis_2273</name>
</gene>
<evidence type="ECO:0000313" key="8">
    <source>
        <dbReference type="Proteomes" id="UP000000374"/>
    </source>
</evidence>
<comment type="subunit">
    <text evidence="3">The complex is composed of two ATP-binding proteins (UgpC), two transmembrane proteins (UgpA and UgpE) and a solute-binding protein (UgpB).</text>
</comment>
<evidence type="ECO:0000256" key="2">
    <source>
        <dbReference type="ARBA" id="ARBA00008520"/>
    </source>
</evidence>
<dbReference type="OrthoDB" id="9811622at2"/>
<keyword evidence="8" id="KW-1185">Reference proteome</keyword>
<dbReference type="Gene3D" id="3.40.190.10">
    <property type="entry name" value="Periplasmic binding protein-like II"/>
    <property type="match status" value="2"/>
</dbReference>
<evidence type="ECO:0000256" key="4">
    <source>
        <dbReference type="ARBA" id="ARBA00017470"/>
    </source>
</evidence>
<sequence>MDASVLLKGVTWGHSRGLVPMVATGQRFSELNPHVQLRWEVRSLQAFADQPIDVLARQYDLLVLDHPSIGEAQAHGLLVPLDGYLPADFLADQARNSVGRSHQSYQLEGHQWALATDAATPVSAARPDVLQRHGMQLPQSWDEMLELARAGLVALAGLPLDGLMHFYTLCISEGDEPFCHAAHLVEQEAGVNALMALKELVDACGGACLDRNPIAVYELLTRSERHAYSPFAYGYSNYARDSYVDRPLQFGGLVTRHGKRFTSTLGGAGLAVSAHSQQREWAVRYAGFVASAPVQSGLYVENGGQPGHRSAWLDAHNNQLTNDFFVNTLPTLEQAYVRPRYSGYIRFQEQAPDILRRFLGGAQTALKTMQELNALDAQWRRGRINERLHLHGAMA</sequence>
<dbReference type="Proteomes" id="UP000000374">
    <property type="component" value="Chromosome"/>
</dbReference>
<dbReference type="AlphaFoldDB" id="A1WK64"/>
<evidence type="ECO:0000256" key="6">
    <source>
        <dbReference type="ARBA" id="ARBA00022729"/>
    </source>
</evidence>
<evidence type="ECO:0000256" key="1">
    <source>
        <dbReference type="ARBA" id="ARBA00004418"/>
    </source>
</evidence>
<dbReference type="GO" id="GO:0042597">
    <property type="term" value="C:periplasmic space"/>
    <property type="evidence" value="ECO:0007669"/>
    <property type="project" value="UniProtKB-SubCell"/>
</dbReference>
<proteinExistence type="inferred from homology"/>
<comment type="similarity">
    <text evidence="2">Belongs to the bacterial solute-binding protein 1 family.</text>
</comment>
<dbReference type="EMBL" id="CP000542">
    <property type="protein sequence ID" value="ABM58021.1"/>
    <property type="molecule type" value="Genomic_DNA"/>
</dbReference>
<evidence type="ECO:0000313" key="7">
    <source>
        <dbReference type="EMBL" id="ABM58021.1"/>
    </source>
</evidence>
<dbReference type="KEGG" id="vei:Veis_2273"/>
<keyword evidence="5" id="KW-0813">Transport</keyword>
<evidence type="ECO:0000256" key="3">
    <source>
        <dbReference type="ARBA" id="ARBA00011557"/>
    </source>
</evidence>
<dbReference type="STRING" id="391735.Veis_2273"/>
<dbReference type="eggNOG" id="COG1653">
    <property type="taxonomic scope" value="Bacteria"/>
</dbReference>
<keyword evidence="6" id="KW-0732">Signal</keyword>
<dbReference type="PANTHER" id="PTHR43649">
    <property type="entry name" value="ARABINOSE-BINDING PROTEIN-RELATED"/>
    <property type="match status" value="1"/>
</dbReference>
<evidence type="ECO:0000256" key="5">
    <source>
        <dbReference type="ARBA" id="ARBA00022448"/>
    </source>
</evidence>
<dbReference type="InterPro" id="IPR006059">
    <property type="entry name" value="SBP"/>
</dbReference>
<dbReference type="PANTHER" id="PTHR43649:SF31">
    <property type="entry name" value="SN-GLYCEROL-3-PHOSPHATE-BINDING PERIPLASMIC PROTEIN UGPB"/>
    <property type="match status" value="1"/>
</dbReference>
<comment type="subcellular location">
    <subcellularLocation>
        <location evidence="1">Periplasm</location>
    </subcellularLocation>
</comment>
<protein>
    <recommendedName>
        <fullName evidence="4">sn-glycerol-3-phosphate-binding periplasmic protein UgpB</fullName>
    </recommendedName>
</protein>
<dbReference type="HOGENOM" id="CLU_059918_0_0_4"/>
<reference evidence="8" key="1">
    <citation type="submission" date="2006-12" db="EMBL/GenBank/DDBJ databases">
        <title>Complete sequence of chromosome 1 of Verminephrobacter eiseniae EF01-2.</title>
        <authorList>
            <person name="Copeland A."/>
            <person name="Lucas S."/>
            <person name="Lapidus A."/>
            <person name="Barry K."/>
            <person name="Detter J.C."/>
            <person name="Glavina del Rio T."/>
            <person name="Dalin E."/>
            <person name="Tice H."/>
            <person name="Pitluck S."/>
            <person name="Chertkov O."/>
            <person name="Brettin T."/>
            <person name="Bruce D."/>
            <person name="Han C."/>
            <person name="Tapia R."/>
            <person name="Gilna P."/>
            <person name="Schmutz J."/>
            <person name="Larimer F."/>
            <person name="Land M."/>
            <person name="Hauser L."/>
            <person name="Kyrpides N."/>
            <person name="Kim E."/>
            <person name="Stahl D."/>
            <person name="Richardson P."/>
        </authorList>
    </citation>
    <scope>NUCLEOTIDE SEQUENCE [LARGE SCALE GENOMIC DNA]</scope>
    <source>
        <strain evidence="8">EF01-2</strain>
    </source>
</reference>
<dbReference type="Pfam" id="PF01547">
    <property type="entry name" value="SBP_bac_1"/>
    <property type="match status" value="1"/>
</dbReference>
<organism evidence="7 8">
    <name type="scientific">Verminephrobacter eiseniae (strain EF01-2)</name>
    <dbReference type="NCBI Taxonomy" id="391735"/>
    <lineage>
        <taxon>Bacteria</taxon>
        <taxon>Pseudomonadati</taxon>
        <taxon>Pseudomonadota</taxon>
        <taxon>Betaproteobacteria</taxon>
        <taxon>Burkholderiales</taxon>
        <taxon>Comamonadaceae</taxon>
        <taxon>Verminephrobacter</taxon>
    </lineage>
</organism>
<name>A1WK64_VEREI</name>